<evidence type="ECO:0000313" key="6">
    <source>
        <dbReference type="EMBL" id="TFK30540.1"/>
    </source>
</evidence>
<proteinExistence type="predicted"/>
<evidence type="ECO:0000256" key="4">
    <source>
        <dbReference type="ARBA" id="ARBA00023136"/>
    </source>
</evidence>
<dbReference type="GO" id="GO:0016020">
    <property type="term" value="C:membrane"/>
    <property type="evidence" value="ECO:0007669"/>
    <property type="project" value="UniProtKB-SubCell"/>
</dbReference>
<keyword evidence="2 5" id="KW-0812">Transmembrane</keyword>
<organism evidence="6 7">
    <name type="scientific">Coprinopsis marcescibilis</name>
    <name type="common">Agaric fungus</name>
    <name type="synonym">Psathyrella marcescibilis</name>
    <dbReference type="NCBI Taxonomy" id="230819"/>
    <lineage>
        <taxon>Eukaryota</taxon>
        <taxon>Fungi</taxon>
        <taxon>Dikarya</taxon>
        <taxon>Basidiomycota</taxon>
        <taxon>Agaricomycotina</taxon>
        <taxon>Agaricomycetes</taxon>
        <taxon>Agaricomycetidae</taxon>
        <taxon>Agaricales</taxon>
        <taxon>Agaricineae</taxon>
        <taxon>Psathyrellaceae</taxon>
        <taxon>Coprinopsis</taxon>
    </lineage>
</organism>
<name>A0A5C3LCL6_COPMA</name>
<dbReference type="PANTHER" id="PTHR43461:SF1">
    <property type="entry name" value="TRANSMEMBRANE PROTEIN 256"/>
    <property type="match status" value="1"/>
</dbReference>
<dbReference type="Proteomes" id="UP000307440">
    <property type="component" value="Unassembled WGS sequence"/>
</dbReference>
<dbReference type="PANTHER" id="PTHR43461">
    <property type="entry name" value="TRANSMEMBRANE PROTEIN 256"/>
    <property type="match status" value="1"/>
</dbReference>
<sequence>MTLLWKTGAAFAAVGVLSGAFGAHGLRKRPGMTPDSIHAWETASSYLVYNGLAMMLVSLHPRFASHRFAGPAIAAGGLIFSSSILALVLARDRFRFLGPITPLGGSMMIAGYISLIF</sequence>
<comment type="subcellular location">
    <subcellularLocation>
        <location evidence="1">Membrane</location>
        <topology evidence="1">Multi-pass membrane protein</topology>
    </subcellularLocation>
</comment>
<dbReference type="AlphaFoldDB" id="A0A5C3LCL6"/>
<keyword evidence="4 5" id="KW-0472">Membrane</keyword>
<keyword evidence="3 5" id="KW-1133">Transmembrane helix</keyword>
<accession>A0A5C3LCL6</accession>
<dbReference type="OrthoDB" id="269173at2759"/>
<feature type="transmembrane region" description="Helical" evidence="5">
    <location>
        <begin position="96"/>
        <end position="115"/>
    </location>
</feature>
<evidence type="ECO:0000256" key="1">
    <source>
        <dbReference type="ARBA" id="ARBA00004141"/>
    </source>
</evidence>
<evidence type="ECO:0000256" key="3">
    <source>
        <dbReference type="ARBA" id="ARBA00022989"/>
    </source>
</evidence>
<evidence type="ECO:0000256" key="5">
    <source>
        <dbReference type="SAM" id="Phobius"/>
    </source>
</evidence>
<gene>
    <name evidence="6" type="ORF">FA15DRAFT_662513</name>
</gene>
<dbReference type="EMBL" id="ML210146">
    <property type="protein sequence ID" value="TFK30540.1"/>
    <property type="molecule type" value="Genomic_DNA"/>
</dbReference>
<keyword evidence="7" id="KW-1185">Reference proteome</keyword>
<feature type="transmembrane region" description="Helical" evidence="5">
    <location>
        <begin position="71"/>
        <end position="90"/>
    </location>
</feature>
<evidence type="ECO:0000313" key="7">
    <source>
        <dbReference type="Proteomes" id="UP000307440"/>
    </source>
</evidence>
<dbReference type="InterPro" id="IPR006696">
    <property type="entry name" value="DUF423"/>
</dbReference>
<dbReference type="Pfam" id="PF04241">
    <property type="entry name" value="DUF423"/>
    <property type="match status" value="1"/>
</dbReference>
<reference evidence="6 7" key="1">
    <citation type="journal article" date="2019" name="Nat. Ecol. Evol.">
        <title>Megaphylogeny resolves global patterns of mushroom evolution.</title>
        <authorList>
            <person name="Varga T."/>
            <person name="Krizsan K."/>
            <person name="Foldi C."/>
            <person name="Dima B."/>
            <person name="Sanchez-Garcia M."/>
            <person name="Sanchez-Ramirez S."/>
            <person name="Szollosi G.J."/>
            <person name="Szarkandi J.G."/>
            <person name="Papp V."/>
            <person name="Albert L."/>
            <person name="Andreopoulos W."/>
            <person name="Angelini C."/>
            <person name="Antonin V."/>
            <person name="Barry K.W."/>
            <person name="Bougher N.L."/>
            <person name="Buchanan P."/>
            <person name="Buyck B."/>
            <person name="Bense V."/>
            <person name="Catcheside P."/>
            <person name="Chovatia M."/>
            <person name="Cooper J."/>
            <person name="Damon W."/>
            <person name="Desjardin D."/>
            <person name="Finy P."/>
            <person name="Geml J."/>
            <person name="Haridas S."/>
            <person name="Hughes K."/>
            <person name="Justo A."/>
            <person name="Karasinski D."/>
            <person name="Kautmanova I."/>
            <person name="Kiss B."/>
            <person name="Kocsube S."/>
            <person name="Kotiranta H."/>
            <person name="LaButti K.M."/>
            <person name="Lechner B.E."/>
            <person name="Liimatainen K."/>
            <person name="Lipzen A."/>
            <person name="Lukacs Z."/>
            <person name="Mihaltcheva S."/>
            <person name="Morgado L.N."/>
            <person name="Niskanen T."/>
            <person name="Noordeloos M.E."/>
            <person name="Ohm R.A."/>
            <person name="Ortiz-Santana B."/>
            <person name="Ovrebo C."/>
            <person name="Racz N."/>
            <person name="Riley R."/>
            <person name="Savchenko A."/>
            <person name="Shiryaev A."/>
            <person name="Soop K."/>
            <person name="Spirin V."/>
            <person name="Szebenyi C."/>
            <person name="Tomsovsky M."/>
            <person name="Tulloss R.E."/>
            <person name="Uehling J."/>
            <person name="Grigoriev I.V."/>
            <person name="Vagvolgyi C."/>
            <person name="Papp T."/>
            <person name="Martin F.M."/>
            <person name="Miettinen O."/>
            <person name="Hibbett D.S."/>
            <person name="Nagy L.G."/>
        </authorList>
    </citation>
    <scope>NUCLEOTIDE SEQUENCE [LARGE SCALE GENOMIC DNA]</scope>
    <source>
        <strain evidence="6 7">CBS 121175</strain>
    </source>
</reference>
<evidence type="ECO:0000256" key="2">
    <source>
        <dbReference type="ARBA" id="ARBA00022692"/>
    </source>
</evidence>
<protein>
    <submittedName>
        <fullName evidence="6">DUF423-domain-containing protein</fullName>
    </submittedName>
</protein>